<accession>A0A1H4ECT6</accession>
<dbReference type="Gene3D" id="2.170.120.30">
    <property type="match status" value="1"/>
</dbReference>
<dbReference type="PANTHER" id="PTHR37804:SF1">
    <property type="entry name" value="CDAA REGULATORY PROTEIN CDAR"/>
    <property type="match status" value="1"/>
</dbReference>
<name>A0A1H4ECT6_XYLRU</name>
<dbReference type="EMBL" id="FNRF01000005">
    <property type="protein sequence ID" value="SEA82756.1"/>
    <property type="molecule type" value="Genomic_DNA"/>
</dbReference>
<proteinExistence type="predicted"/>
<evidence type="ECO:0008006" key="3">
    <source>
        <dbReference type="Google" id="ProtNLM"/>
    </source>
</evidence>
<sequence>MKKFLGSIARLLHKLLFSKTNKELLLFVFFLALSGIFWLQTTLNEVYEREFAIPVSVVGIPKNAVLTSDETDTVRVTIRDKGITLLTYMYGDILRKVNVNFKNYSHGNGTGVISQQEIQKLVYQQLASGSRITAMKPEKLEFYYNYGDKKTVPVRWSGRVIPEELFFISRVAYSPDSVTIYASPEKLDSINVVYTEQLNYANFRDTLRANCELAKIKGVKMIPDHVRVTFCTDVLTEESIEGVPIKAINLPKGKSIRTFPSRVNVTFVTGVSVYRNLKPTDFYVVADYNEIKDHPQEKCHIYLKSVPRGISRARLETSMVDYLIESDEE</sequence>
<protein>
    <recommendedName>
        <fullName evidence="3">YbbR-like protein</fullName>
    </recommendedName>
</protein>
<dbReference type="AlphaFoldDB" id="A0A1H4ECT6"/>
<gene>
    <name evidence="1" type="ORF">SAMN05216462_2723</name>
</gene>
<organism evidence="1 2">
    <name type="scientific">Xylanibacter ruminicola</name>
    <name type="common">Prevotella ruminicola</name>
    <dbReference type="NCBI Taxonomy" id="839"/>
    <lineage>
        <taxon>Bacteria</taxon>
        <taxon>Pseudomonadati</taxon>
        <taxon>Bacteroidota</taxon>
        <taxon>Bacteroidia</taxon>
        <taxon>Bacteroidales</taxon>
        <taxon>Prevotellaceae</taxon>
        <taxon>Xylanibacter</taxon>
    </lineage>
</organism>
<dbReference type="OrthoDB" id="1115707at2"/>
<dbReference type="PANTHER" id="PTHR37804">
    <property type="entry name" value="CDAA REGULATORY PROTEIN CDAR"/>
    <property type="match status" value="1"/>
</dbReference>
<evidence type="ECO:0000313" key="2">
    <source>
        <dbReference type="Proteomes" id="UP000182257"/>
    </source>
</evidence>
<dbReference type="Proteomes" id="UP000182257">
    <property type="component" value="Unassembled WGS sequence"/>
</dbReference>
<dbReference type="InterPro" id="IPR053154">
    <property type="entry name" value="c-di-AMP_regulator"/>
</dbReference>
<dbReference type="Gene3D" id="2.170.120.40">
    <property type="entry name" value="YbbR-like domain"/>
    <property type="match status" value="1"/>
</dbReference>
<dbReference type="RefSeq" id="WP_074761966.1">
    <property type="nucleotide sequence ID" value="NZ_FNRF01000005.1"/>
</dbReference>
<reference evidence="1 2" key="1">
    <citation type="submission" date="2016-10" db="EMBL/GenBank/DDBJ databases">
        <authorList>
            <person name="de Groot N.N."/>
        </authorList>
    </citation>
    <scope>NUCLEOTIDE SEQUENCE [LARGE SCALE GENOMIC DNA]</scope>
    <source>
        <strain evidence="1 2">D31d</strain>
    </source>
</reference>
<evidence type="ECO:0000313" key="1">
    <source>
        <dbReference type="EMBL" id="SEA82756.1"/>
    </source>
</evidence>